<protein>
    <submittedName>
        <fullName evidence="1">Uncharacterized protein</fullName>
    </submittedName>
</protein>
<gene>
    <name evidence="1" type="ORF">NE651_13240</name>
</gene>
<sequence>MILKPLHIRFLAAMQNIVEDKKARRVVPSAALSMELVHFLKLSRAEVERIGAELATAGEISTGDTINQKYYKPSNE</sequence>
<dbReference type="EMBL" id="JANGBQ010000024">
    <property type="protein sequence ID" value="MCQ5083848.1"/>
    <property type="molecule type" value="Genomic_DNA"/>
</dbReference>
<name>A0AAJ1CGG4_9BACT</name>
<reference evidence="1" key="1">
    <citation type="submission" date="2022-06" db="EMBL/GenBank/DDBJ databases">
        <title>Isolation of gut microbiota from human fecal samples.</title>
        <authorList>
            <person name="Pamer E.G."/>
            <person name="Barat B."/>
            <person name="Waligurski E."/>
            <person name="Medina S."/>
            <person name="Paddock L."/>
            <person name="Mostad J."/>
        </authorList>
    </citation>
    <scope>NUCLEOTIDE SEQUENCE</scope>
    <source>
        <strain evidence="1">DFI.6.22</strain>
    </source>
</reference>
<comment type="caution">
    <text evidence="1">The sequence shown here is derived from an EMBL/GenBank/DDBJ whole genome shotgun (WGS) entry which is preliminary data.</text>
</comment>
<proteinExistence type="predicted"/>
<dbReference type="Proteomes" id="UP001205035">
    <property type="component" value="Unassembled WGS sequence"/>
</dbReference>
<organism evidence="1 2">
    <name type="scientific">Alistipes onderdonkii</name>
    <dbReference type="NCBI Taxonomy" id="328813"/>
    <lineage>
        <taxon>Bacteria</taxon>
        <taxon>Pseudomonadati</taxon>
        <taxon>Bacteroidota</taxon>
        <taxon>Bacteroidia</taxon>
        <taxon>Bacteroidales</taxon>
        <taxon>Rikenellaceae</taxon>
        <taxon>Alistipes</taxon>
    </lineage>
</organism>
<evidence type="ECO:0000313" key="1">
    <source>
        <dbReference type="EMBL" id="MCQ5083848.1"/>
    </source>
</evidence>
<accession>A0AAJ1CGG4</accession>
<dbReference type="RefSeq" id="WP_022333019.1">
    <property type="nucleotide sequence ID" value="NZ_JANGBQ010000024.1"/>
</dbReference>
<dbReference type="AlphaFoldDB" id="A0AAJ1CGG4"/>
<evidence type="ECO:0000313" key="2">
    <source>
        <dbReference type="Proteomes" id="UP001205035"/>
    </source>
</evidence>